<protein>
    <submittedName>
        <fullName evidence="6">Ca2+-binding EF-hand superfamily protein</fullName>
    </submittedName>
</protein>
<feature type="domain" description="EF-hand" evidence="4">
    <location>
        <begin position="7"/>
        <end position="42"/>
    </location>
</feature>
<dbReference type="InterPro" id="IPR051581">
    <property type="entry name" value="Ca-bind"/>
</dbReference>
<keyword evidence="1" id="KW-0479">Metal-binding</keyword>
<dbReference type="InterPro" id="IPR002048">
    <property type="entry name" value="EF_hand_dom"/>
</dbReference>
<dbReference type="SUPFAM" id="SSF47473">
    <property type="entry name" value="EF-hand"/>
    <property type="match status" value="1"/>
</dbReference>
<feature type="domain" description="EF-hand" evidence="4">
    <location>
        <begin position="142"/>
        <end position="168"/>
    </location>
</feature>
<evidence type="ECO:0000313" key="6">
    <source>
        <dbReference type="EMBL" id="MBP2054238.1"/>
    </source>
</evidence>
<dbReference type="Gene3D" id="1.10.238.10">
    <property type="entry name" value="EF-hand"/>
    <property type="match status" value="1"/>
</dbReference>
<accession>A0A1B1AYK2</accession>
<reference evidence="6 8" key="2">
    <citation type="submission" date="2021-03" db="EMBL/GenBank/DDBJ databases">
        <title>Genomic Encyclopedia of Type Strains, Phase IV (KMG-IV): sequencing the most valuable type-strain genomes for metagenomic binning, comparative biology and taxonomic classification.</title>
        <authorList>
            <person name="Goeker M."/>
        </authorList>
    </citation>
    <scope>NUCLEOTIDE SEQUENCE [LARGE SCALE GENOMIC DNA]</scope>
    <source>
        <strain evidence="6 8">DSM 40499</strain>
    </source>
</reference>
<dbReference type="InterPro" id="IPR018247">
    <property type="entry name" value="EF_Hand_1_Ca_BS"/>
</dbReference>
<name>A0A1B1AYK2_9ACTN</name>
<dbReference type="GO" id="GO:0005509">
    <property type="term" value="F:calcium ion binding"/>
    <property type="evidence" value="ECO:0007669"/>
    <property type="project" value="InterPro"/>
</dbReference>
<proteinExistence type="predicted"/>
<evidence type="ECO:0000313" key="7">
    <source>
        <dbReference type="Proteomes" id="UP000092659"/>
    </source>
</evidence>
<dbReference type="EMBL" id="CP016279">
    <property type="protein sequence ID" value="ANP51653.1"/>
    <property type="molecule type" value="Genomic_DNA"/>
</dbReference>
<dbReference type="KEGG" id="sgs:AVL59_20460"/>
<dbReference type="Proteomes" id="UP001519309">
    <property type="component" value="Unassembled WGS sequence"/>
</dbReference>
<evidence type="ECO:0000313" key="8">
    <source>
        <dbReference type="Proteomes" id="UP001519309"/>
    </source>
</evidence>
<keyword evidence="3" id="KW-0106">Calcium</keyword>
<evidence type="ECO:0000259" key="4">
    <source>
        <dbReference type="PROSITE" id="PS50222"/>
    </source>
</evidence>
<evidence type="ECO:0000256" key="2">
    <source>
        <dbReference type="ARBA" id="ARBA00022737"/>
    </source>
</evidence>
<dbReference type="Pfam" id="PF13833">
    <property type="entry name" value="EF-hand_8"/>
    <property type="match status" value="1"/>
</dbReference>
<evidence type="ECO:0000256" key="1">
    <source>
        <dbReference type="ARBA" id="ARBA00022723"/>
    </source>
</evidence>
<dbReference type="STRING" id="68214.AVL59_20460"/>
<dbReference type="RefSeq" id="WP_067306491.1">
    <property type="nucleotide sequence ID" value="NZ_CP016279.1"/>
</dbReference>
<dbReference type="SMART" id="SM00054">
    <property type="entry name" value="EFh"/>
    <property type="match status" value="3"/>
</dbReference>
<dbReference type="EMBL" id="JAGGLP010000020">
    <property type="protein sequence ID" value="MBP2054238.1"/>
    <property type="molecule type" value="Genomic_DNA"/>
</dbReference>
<keyword evidence="2" id="KW-0677">Repeat</keyword>
<feature type="domain" description="EF-hand" evidence="4">
    <location>
        <begin position="99"/>
        <end position="134"/>
    </location>
</feature>
<evidence type="ECO:0000256" key="3">
    <source>
        <dbReference type="ARBA" id="ARBA00022837"/>
    </source>
</evidence>
<dbReference type="CDD" id="cd00051">
    <property type="entry name" value="EFh"/>
    <property type="match status" value="1"/>
</dbReference>
<gene>
    <name evidence="5" type="ORF">AVL59_20460</name>
    <name evidence="6" type="ORF">J2Z21_007241</name>
</gene>
<dbReference type="PANTHER" id="PTHR34524">
    <property type="entry name" value="CALCYPHOSIN"/>
    <property type="match status" value="1"/>
</dbReference>
<dbReference type="PROSITE" id="PS00018">
    <property type="entry name" value="EF_HAND_1"/>
    <property type="match status" value="3"/>
</dbReference>
<dbReference type="InterPro" id="IPR011992">
    <property type="entry name" value="EF-hand-dom_pair"/>
</dbReference>
<dbReference type="Pfam" id="PF13202">
    <property type="entry name" value="EF-hand_5"/>
    <property type="match status" value="2"/>
</dbReference>
<dbReference type="PROSITE" id="PS50222">
    <property type="entry name" value="EF_HAND_2"/>
    <property type="match status" value="3"/>
</dbReference>
<dbReference type="AlphaFoldDB" id="A0A1B1AYK2"/>
<keyword evidence="8" id="KW-1185">Reference proteome</keyword>
<evidence type="ECO:0000313" key="5">
    <source>
        <dbReference type="EMBL" id="ANP51653.1"/>
    </source>
</evidence>
<reference evidence="5 7" key="1">
    <citation type="submission" date="2016-06" db="EMBL/GenBank/DDBJ databases">
        <title>Complete genome sequence of Streptomyces griseochromogenes ATCC 14511, the Blasticidin S producer.</title>
        <authorList>
            <person name="Wu L."/>
        </authorList>
    </citation>
    <scope>NUCLEOTIDE SEQUENCE [LARGE SCALE GENOMIC DNA]</scope>
    <source>
        <strain evidence="5 7">ATCC 14511</strain>
    </source>
</reference>
<dbReference type="Proteomes" id="UP000092659">
    <property type="component" value="Chromosome"/>
</dbReference>
<dbReference type="PANTHER" id="PTHR34524:SF6">
    <property type="entry name" value="CALCYPHOSINE LIKE"/>
    <property type="match status" value="1"/>
</dbReference>
<sequence>MTENSNNGQRALVEEFQRMDFDGDGVVDLTDFLRAPRRILAELGVAEDSEKGRALLEANKLQWESLLPLAGGDGDGMMTVDEYTTARTSPAFRSPDRPGKGEVCRTLFELLDRDDDGSISLDEFLRAAHFLCMSDVDATTYFTQLDGNGDGRLDSKEFLKAVKRFYTS</sequence>
<organism evidence="5 7">
    <name type="scientific">Streptomyces griseochromogenes</name>
    <dbReference type="NCBI Taxonomy" id="68214"/>
    <lineage>
        <taxon>Bacteria</taxon>
        <taxon>Bacillati</taxon>
        <taxon>Actinomycetota</taxon>
        <taxon>Actinomycetes</taxon>
        <taxon>Kitasatosporales</taxon>
        <taxon>Streptomycetaceae</taxon>
        <taxon>Streptomyces</taxon>
    </lineage>
</organism>